<evidence type="ECO:0000313" key="8">
    <source>
        <dbReference type="Proteomes" id="UP000183809"/>
    </source>
</evidence>
<feature type="compositionally biased region" description="Gly residues" evidence="5">
    <location>
        <begin position="498"/>
        <end position="507"/>
    </location>
</feature>
<dbReference type="Proteomes" id="UP000183809">
    <property type="component" value="Unassembled WGS sequence"/>
</dbReference>
<dbReference type="SUPFAM" id="SSF103473">
    <property type="entry name" value="MFS general substrate transporter"/>
    <property type="match status" value="1"/>
</dbReference>
<feature type="transmembrane region" description="Helical" evidence="6">
    <location>
        <begin position="183"/>
        <end position="203"/>
    </location>
</feature>
<evidence type="ECO:0000256" key="3">
    <source>
        <dbReference type="ARBA" id="ARBA00022989"/>
    </source>
</evidence>
<dbReference type="PANTHER" id="PTHR23507">
    <property type="entry name" value="ZGC:174356"/>
    <property type="match status" value="1"/>
</dbReference>
<comment type="subcellular location">
    <subcellularLocation>
        <location evidence="1">Membrane</location>
        <topology evidence="1">Multi-pass membrane protein</topology>
    </subcellularLocation>
</comment>
<feature type="region of interest" description="Disordered" evidence="5">
    <location>
        <begin position="498"/>
        <end position="534"/>
    </location>
</feature>
<feature type="transmembrane region" description="Helical" evidence="6">
    <location>
        <begin position="456"/>
        <end position="486"/>
    </location>
</feature>
<feature type="transmembrane region" description="Helical" evidence="6">
    <location>
        <begin position="90"/>
        <end position="109"/>
    </location>
</feature>
<organism evidence="7 8">
    <name type="scientific">Diplodia corticola</name>
    <dbReference type="NCBI Taxonomy" id="236234"/>
    <lineage>
        <taxon>Eukaryota</taxon>
        <taxon>Fungi</taxon>
        <taxon>Dikarya</taxon>
        <taxon>Ascomycota</taxon>
        <taxon>Pezizomycotina</taxon>
        <taxon>Dothideomycetes</taxon>
        <taxon>Dothideomycetes incertae sedis</taxon>
        <taxon>Botryosphaeriales</taxon>
        <taxon>Botryosphaeriaceae</taxon>
        <taxon>Diplodia</taxon>
    </lineage>
</organism>
<evidence type="ECO:0000313" key="7">
    <source>
        <dbReference type="EMBL" id="OJD37218.1"/>
    </source>
</evidence>
<feature type="transmembrane region" description="Helical" evidence="6">
    <location>
        <begin position="257"/>
        <end position="278"/>
    </location>
</feature>
<feature type="transmembrane region" description="Helical" evidence="6">
    <location>
        <begin position="115"/>
        <end position="145"/>
    </location>
</feature>
<dbReference type="Gene3D" id="1.20.1250.20">
    <property type="entry name" value="MFS general substrate transporter like domains"/>
    <property type="match status" value="1"/>
</dbReference>
<protein>
    <submittedName>
        <fullName evidence="7">Mfs transporter</fullName>
    </submittedName>
</protein>
<dbReference type="Pfam" id="PF07690">
    <property type="entry name" value="MFS_1"/>
    <property type="match status" value="1"/>
</dbReference>
<dbReference type="InterPro" id="IPR011701">
    <property type="entry name" value="MFS"/>
</dbReference>
<name>A0A1J9RAM9_9PEZI</name>
<evidence type="ECO:0000256" key="4">
    <source>
        <dbReference type="ARBA" id="ARBA00023136"/>
    </source>
</evidence>
<evidence type="ECO:0000256" key="1">
    <source>
        <dbReference type="ARBA" id="ARBA00004141"/>
    </source>
</evidence>
<feature type="transmembrane region" description="Helical" evidence="6">
    <location>
        <begin position="298"/>
        <end position="318"/>
    </location>
</feature>
<keyword evidence="8" id="KW-1185">Reference proteome</keyword>
<feature type="transmembrane region" description="Helical" evidence="6">
    <location>
        <begin position="63"/>
        <end position="83"/>
    </location>
</feature>
<dbReference type="EMBL" id="MNUE01000008">
    <property type="protein sequence ID" value="OJD37218.1"/>
    <property type="molecule type" value="Genomic_DNA"/>
</dbReference>
<dbReference type="RefSeq" id="XP_020133459.1">
    <property type="nucleotide sequence ID" value="XM_020279365.1"/>
</dbReference>
<dbReference type="PANTHER" id="PTHR23507:SF1">
    <property type="entry name" value="FI18259P1-RELATED"/>
    <property type="match status" value="1"/>
</dbReference>
<dbReference type="GO" id="GO:0016020">
    <property type="term" value="C:membrane"/>
    <property type="evidence" value="ECO:0007669"/>
    <property type="project" value="UniProtKB-SubCell"/>
</dbReference>
<reference evidence="7 8" key="1">
    <citation type="submission" date="2016-10" db="EMBL/GenBank/DDBJ databases">
        <title>Proteomics and genomics reveal pathogen-plant mechanisms compatible with a hemibiotrophic lifestyle of Diplodia corticola.</title>
        <authorList>
            <person name="Fernandes I."/>
            <person name="De Jonge R."/>
            <person name="Van De Peer Y."/>
            <person name="Devreese B."/>
            <person name="Alves A."/>
            <person name="Esteves A.C."/>
        </authorList>
    </citation>
    <scope>NUCLEOTIDE SEQUENCE [LARGE SCALE GENOMIC DNA]</scope>
    <source>
        <strain evidence="7 8">CBS 112549</strain>
    </source>
</reference>
<accession>A0A1J9RAM9</accession>
<feature type="transmembrane region" description="Helical" evidence="6">
    <location>
        <begin position="157"/>
        <end position="177"/>
    </location>
</feature>
<keyword evidence="2 6" id="KW-0812">Transmembrane</keyword>
<feature type="transmembrane region" description="Helical" evidence="6">
    <location>
        <begin position="371"/>
        <end position="392"/>
    </location>
</feature>
<dbReference type="GO" id="GO:0022857">
    <property type="term" value="F:transmembrane transporter activity"/>
    <property type="evidence" value="ECO:0007669"/>
    <property type="project" value="InterPro"/>
</dbReference>
<dbReference type="AlphaFoldDB" id="A0A1J9RAM9"/>
<gene>
    <name evidence="7" type="ORF">BKCO1_800027</name>
</gene>
<keyword evidence="3 6" id="KW-1133">Transmembrane helix</keyword>
<dbReference type="InterPro" id="IPR036259">
    <property type="entry name" value="MFS_trans_sf"/>
</dbReference>
<feature type="transmembrane region" description="Helical" evidence="6">
    <location>
        <begin position="339"/>
        <end position="365"/>
    </location>
</feature>
<proteinExistence type="predicted"/>
<evidence type="ECO:0000256" key="5">
    <source>
        <dbReference type="SAM" id="MobiDB-lite"/>
    </source>
</evidence>
<comment type="caution">
    <text evidence="7">The sequence shown here is derived from an EMBL/GenBank/DDBJ whole genome shotgun (WGS) entry which is preliminary data.</text>
</comment>
<evidence type="ECO:0000256" key="2">
    <source>
        <dbReference type="ARBA" id="ARBA00022692"/>
    </source>
</evidence>
<evidence type="ECO:0000256" key="6">
    <source>
        <dbReference type="SAM" id="Phobius"/>
    </source>
</evidence>
<keyword evidence="4 6" id="KW-0472">Membrane</keyword>
<dbReference type="OrthoDB" id="194139at2759"/>
<sequence>MFAYYHAMAPKLKLLELAICRSFYEARDPTAIVAVPTWPGFHIDEDRCKQSSIQQHLSNLRSWGVFFDGLCTLLLSIPYGALADRHGRKLVYMCSLLGLVLSNAWFVLVCSHFELFPVAAVLFSSAFLTIGGGSWVVVAISSTMATDVADEQTRSTVLYWLLSVYYLGYVAGTGLAPMTMQTAWLPFFLALLSASVAAIIAALMPHTQPPSQTAHDPGHDRPGRAMPHEHQTFWRKLSTLVHTCSQHISRLKSHPQLVLIFLVIPLISTRGTLSELVLPYVSKRYSWPLSRAGAMDAINGAVSLLLGIFVLPCIMRTLTGPPYHLAAVRADAYVARYSVGALCVGAVVVGLAPNVGIMIPGWIIFSTGACARMSALAVATALVVVATTSTSTTTTAPGRGRGRARGPSAVARLNAGLVAAEALVDMAVSPLVWRAWSVALSTAGERSSSGGGGGPRWLVVLLMGLPWFVVAAAMAVAEALLLVLVLPLPLSPPFGGVAAGGDGGDGGDGGEGEGDGVAAAEAEPLLGREGQGGK</sequence>
<dbReference type="GeneID" id="31019627"/>